<dbReference type="Gene3D" id="3.40.50.720">
    <property type="entry name" value="NAD(P)-binding Rossmann-like Domain"/>
    <property type="match status" value="1"/>
</dbReference>
<feature type="domain" description="THIF-type NAD/FAD binding fold" evidence="1">
    <location>
        <begin position="89"/>
        <end position="227"/>
    </location>
</feature>
<dbReference type="InterPro" id="IPR045886">
    <property type="entry name" value="ThiF/MoeB/HesA"/>
</dbReference>
<dbReference type="PANTHER" id="PTHR43267">
    <property type="entry name" value="TRNA THREONYLCARBAMOYLADENOSINE DEHYDRATASE"/>
    <property type="match status" value="1"/>
</dbReference>
<dbReference type="InterPro" id="IPR000415">
    <property type="entry name" value="Nitroreductase-like"/>
</dbReference>
<dbReference type="CDD" id="cd01483">
    <property type="entry name" value="E1_enzyme_family"/>
    <property type="match status" value="1"/>
</dbReference>
<keyword evidence="3" id="KW-1185">Reference proteome</keyword>
<name>A0ABT1M5N9_9MYCO</name>
<reference evidence="2 3" key="1">
    <citation type="submission" date="2022-06" db="EMBL/GenBank/DDBJ databases">
        <title>Mycolicibacterium sp. CAU 1645 isolated from seawater.</title>
        <authorList>
            <person name="Kim W."/>
        </authorList>
    </citation>
    <scope>NUCLEOTIDE SEQUENCE [LARGE SCALE GENOMIC DNA]</scope>
    <source>
        <strain evidence="2 3">CAU 1645</strain>
    </source>
</reference>
<evidence type="ECO:0000313" key="3">
    <source>
        <dbReference type="Proteomes" id="UP001651690"/>
    </source>
</evidence>
<dbReference type="Proteomes" id="UP001651690">
    <property type="component" value="Unassembled WGS sequence"/>
</dbReference>
<dbReference type="Gene3D" id="3.40.109.10">
    <property type="entry name" value="NADH Oxidase"/>
    <property type="match status" value="1"/>
</dbReference>
<dbReference type="RefSeq" id="WP_255062288.1">
    <property type="nucleotide sequence ID" value="NZ_JANDBD010000008.1"/>
</dbReference>
<gene>
    <name evidence="2" type="ORF">NM203_19975</name>
</gene>
<dbReference type="NCBIfam" id="NF005901">
    <property type="entry name" value="PRK07877.1"/>
    <property type="match status" value="1"/>
</dbReference>
<dbReference type="InterPro" id="IPR000594">
    <property type="entry name" value="ThiF_NAD_FAD-bd"/>
</dbReference>
<dbReference type="Pfam" id="PF00899">
    <property type="entry name" value="ThiF"/>
    <property type="match status" value="1"/>
</dbReference>
<organism evidence="2 3">
    <name type="scientific">Mycolicibacterium arenosum</name>
    <dbReference type="NCBI Taxonomy" id="2952157"/>
    <lineage>
        <taxon>Bacteria</taxon>
        <taxon>Bacillati</taxon>
        <taxon>Actinomycetota</taxon>
        <taxon>Actinomycetes</taxon>
        <taxon>Mycobacteriales</taxon>
        <taxon>Mycobacteriaceae</taxon>
        <taxon>Mycolicibacterium</taxon>
    </lineage>
</organism>
<evidence type="ECO:0000259" key="1">
    <source>
        <dbReference type="Pfam" id="PF00899"/>
    </source>
</evidence>
<evidence type="ECO:0000313" key="2">
    <source>
        <dbReference type="EMBL" id="MCP9274474.1"/>
    </source>
</evidence>
<dbReference type="EMBL" id="JANDBD010000008">
    <property type="protein sequence ID" value="MCP9274474.1"/>
    <property type="molecule type" value="Genomic_DNA"/>
</dbReference>
<dbReference type="SUPFAM" id="SSF55469">
    <property type="entry name" value="FMN-dependent nitroreductase-like"/>
    <property type="match status" value="1"/>
</dbReference>
<dbReference type="PANTHER" id="PTHR43267:SF3">
    <property type="entry name" value="THIF PROTEIN"/>
    <property type="match status" value="1"/>
</dbReference>
<proteinExistence type="predicted"/>
<dbReference type="InterPro" id="IPR035985">
    <property type="entry name" value="Ubiquitin-activating_enz"/>
</dbReference>
<protein>
    <submittedName>
        <fullName evidence="2">Rv1355c family protein</fullName>
    </submittedName>
</protein>
<accession>A0ABT1M5N9</accession>
<comment type="caution">
    <text evidence="2">The sequence shown here is derived from an EMBL/GenBank/DDBJ whole genome shotgun (WGS) entry which is preliminary data.</text>
</comment>
<sequence length="711" mass="75934">MVTFDDGVCSAAVLNPSLPDDADALAGLRTDPRLDVQDRRAEQLDQLRGLRPAVDAAVLEESGRWAYFPWRRALVSLLGPVGYRRLRLDRNRNLITDAEQDRLHALRIGVVGLSVGHVIAHTLAAEGLCGALRLADFDTLELSNLNRVPVTLFDLGINKATAAARRIAEVDPYLPVEVMTSGLTPDNIEEFLDDLDIVVEECDSLDVKVALREAARSRRLPVLMSTSDRGLVDVERFDEEPRRAVMHGLLGDADAASLAGMSSRDKVPHVLTYLDGRRLSARMAASLVEVDRSISTWPQLAGEVTLGAAAIAEAVRRIGLGEPLHSGRVRVDIGAALDSLIDPISEAAQTLPESAVRAAESVDSTDVARLVVDAAMRAPSGGNVQPWAVEGGRDEVRLTLAREHTSTMDVALRGSAVALGAAVFNAKVAAAAHDRLGPVQFTVDGDGCPLSVTVALGDGADAVLASQYPAMLARETNRRLGRPGTLAAATIDELKAAAEREGATLSVLTDPHQIDSAAAILAAADRVRYLTPRLHADMISELRWPGDPDPDAGIDVHCLELAPDEYAVLSILRRGEVMAALSEWNAGEALGDLTGDRVRSSCGLAVVRVDGSSLTDFARGGAAAEAAWICAERNGVAVQPISPAFLYARTPADFAELSSPFSGELARLRSEFSDLLDIGDRDELVLILRLALAERASVRSRRSSDRLRAMA</sequence>
<dbReference type="SUPFAM" id="SSF69572">
    <property type="entry name" value="Activating enzymes of the ubiquitin-like proteins"/>
    <property type="match status" value="1"/>
</dbReference>